<accession>A0A444X2U7</accession>
<evidence type="ECO:0000313" key="1">
    <source>
        <dbReference type="EMBL" id="RYQ84000.1"/>
    </source>
</evidence>
<protein>
    <submittedName>
        <fullName evidence="1">Uncharacterized protein</fullName>
    </submittedName>
</protein>
<dbReference type="AlphaFoldDB" id="A0A444X2U7"/>
<gene>
    <name evidence="1" type="ORF">Ahy_B10g102894</name>
</gene>
<sequence>MGKPNKTHRVLYDSNEEKIRGFGKNTGGSYSEQVVQGCKGLEIETPPQSTEGHQGRLLRYGALCWAMSVVAKLGSEDAAELVVARDSIANLTELLQRRAYEWAGGHLGLSSLSELKDSVVSKTNGALMSG</sequence>
<dbReference type="EMBL" id="SDMP01000020">
    <property type="protein sequence ID" value="RYQ84000.1"/>
    <property type="molecule type" value="Genomic_DNA"/>
</dbReference>
<comment type="caution">
    <text evidence="1">The sequence shown here is derived from an EMBL/GenBank/DDBJ whole genome shotgun (WGS) entry which is preliminary data.</text>
</comment>
<proteinExistence type="predicted"/>
<reference evidence="1 2" key="1">
    <citation type="submission" date="2019-01" db="EMBL/GenBank/DDBJ databases">
        <title>Sequencing of cultivated peanut Arachis hypogaea provides insights into genome evolution and oil improvement.</title>
        <authorList>
            <person name="Chen X."/>
        </authorList>
    </citation>
    <scope>NUCLEOTIDE SEQUENCE [LARGE SCALE GENOMIC DNA]</scope>
    <source>
        <strain evidence="2">cv. Fuhuasheng</strain>
        <tissue evidence="1">Leaves</tissue>
    </source>
</reference>
<dbReference type="Proteomes" id="UP000289738">
    <property type="component" value="Chromosome B10"/>
</dbReference>
<evidence type="ECO:0000313" key="2">
    <source>
        <dbReference type="Proteomes" id="UP000289738"/>
    </source>
</evidence>
<name>A0A444X2U7_ARAHY</name>
<organism evidence="1 2">
    <name type="scientific">Arachis hypogaea</name>
    <name type="common">Peanut</name>
    <dbReference type="NCBI Taxonomy" id="3818"/>
    <lineage>
        <taxon>Eukaryota</taxon>
        <taxon>Viridiplantae</taxon>
        <taxon>Streptophyta</taxon>
        <taxon>Embryophyta</taxon>
        <taxon>Tracheophyta</taxon>
        <taxon>Spermatophyta</taxon>
        <taxon>Magnoliopsida</taxon>
        <taxon>eudicotyledons</taxon>
        <taxon>Gunneridae</taxon>
        <taxon>Pentapetalae</taxon>
        <taxon>rosids</taxon>
        <taxon>fabids</taxon>
        <taxon>Fabales</taxon>
        <taxon>Fabaceae</taxon>
        <taxon>Papilionoideae</taxon>
        <taxon>50 kb inversion clade</taxon>
        <taxon>dalbergioids sensu lato</taxon>
        <taxon>Dalbergieae</taxon>
        <taxon>Pterocarpus clade</taxon>
        <taxon>Arachis</taxon>
    </lineage>
</organism>
<keyword evidence="2" id="KW-1185">Reference proteome</keyword>